<dbReference type="EMBL" id="JAUQSY010000008">
    <property type="protein sequence ID" value="MDO7875630.1"/>
    <property type="molecule type" value="Genomic_DNA"/>
</dbReference>
<evidence type="ECO:0000256" key="5">
    <source>
        <dbReference type="ARBA" id="ARBA00022777"/>
    </source>
</evidence>
<evidence type="ECO:0000256" key="2">
    <source>
        <dbReference type="ARBA" id="ARBA00012438"/>
    </source>
</evidence>
<name>A0ABT9BBI4_9BACT</name>
<dbReference type="InterPro" id="IPR035965">
    <property type="entry name" value="PAS-like_dom_sf"/>
</dbReference>
<dbReference type="Pfam" id="PF08447">
    <property type="entry name" value="PAS_3"/>
    <property type="match status" value="1"/>
</dbReference>
<evidence type="ECO:0000313" key="9">
    <source>
        <dbReference type="Proteomes" id="UP001176429"/>
    </source>
</evidence>
<keyword evidence="4" id="KW-0808">Transferase</keyword>
<sequence length="436" mass="49848">MPTPALPVDYQRLFHQLPENFLLIDADAAATIVDNTDAHVGVSLKSRAEVVGKAFFEAFPSPDQNQGDEIRRSHEHVRQHRQPHQMPVIRYDLERPGEQGGGFEELYWQATHYPVLNEQGELQYILQRTQDITEQYRAAQAAEAAKKALAEEQERTRFMLENLPVLVWTAGPDGGRDYFNSRWLAFTGRPMEADLGSGWLENLHPDDQARVSETWHQSVTTGATYQVEYRLRRHDGQYRWILVRATPRRNADNEITMWVGGATDIHEQRQMVQELLEANEQQGLLSEQAYELYQKAESQRETYYNLFMQAPAMICVLRGPAHVYDFVNPVYQQIFPGRQLLGLPVAEALPEVVDQGIIAILDKVYQTGESFYGNELNLKFIRPGEREPYNGYFNFTYQQFQEHGQAAGIMVFAYDVTELVVARQALEGLAGNPPTA</sequence>
<dbReference type="InterPro" id="IPR001610">
    <property type="entry name" value="PAC"/>
</dbReference>
<proteinExistence type="predicted"/>
<evidence type="ECO:0000256" key="1">
    <source>
        <dbReference type="ARBA" id="ARBA00000085"/>
    </source>
</evidence>
<dbReference type="SUPFAM" id="SSF55785">
    <property type="entry name" value="PYP-like sensor domain (PAS domain)"/>
    <property type="match status" value="3"/>
</dbReference>
<dbReference type="InterPro" id="IPR000014">
    <property type="entry name" value="PAS"/>
</dbReference>
<accession>A0ABT9BBI4</accession>
<protein>
    <recommendedName>
        <fullName evidence="2">histidine kinase</fullName>
        <ecNumber evidence="2">2.7.13.3</ecNumber>
    </recommendedName>
</protein>
<evidence type="ECO:0000259" key="7">
    <source>
        <dbReference type="PROSITE" id="PS50113"/>
    </source>
</evidence>
<dbReference type="InterPro" id="IPR013656">
    <property type="entry name" value="PAS_4"/>
</dbReference>
<keyword evidence="9" id="KW-1185">Reference proteome</keyword>
<dbReference type="Gene3D" id="3.30.450.20">
    <property type="entry name" value="PAS domain"/>
    <property type="match status" value="3"/>
</dbReference>
<gene>
    <name evidence="8" type="ORF">Q5H93_12875</name>
</gene>
<comment type="catalytic activity">
    <reaction evidence="1">
        <text>ATP + protein L-histidine = ADP + protein N-phospho-L-histidine.</text>
        <dbReference type="EC" id="2.7.13.3"/>
    </reaction>
</comment>
<feature type="domain" description="PAC" evidence="7">
    <location>
        <begin position="225"/>
        <end position="277"/>
    </location>
</feature>
<feature type="domain" description="PAS" evidence="6">
    <location>
        <begin position="152"/>
        <end position="222"/>
    </location>
</feature>
<dbReference type="Proteomes" id="UP001176429">
    <property type="component" value="Unassembled WGS sequence"/>
</dbReference>
<dbReference type="InterPro" id="IPR000700">
    <property type="entry name" value="PAS-assoc_C"/>
</dbReference>
<keyword evidence="3" id="KW-0597">Phosphoprotein</keyword>
<evidence type="ECO:0000256" key="3">
    <source>
        <dbReference type="ARBA" id="ARBA00022553"/>
    </source>
</evidence>
<dbReference type="PROSITE" id="PS50112">
    <property type="entry name" value="PAS"/>
    <property type="match status" value="1"/>
</dbReference>
<evidence type="ECO:0000256" key="4">
    <source>
        <dbReference type="ARBA" id="ARBA00022679"/>
    </source>
</evidence>
<dbReference type="InterPro" id="IPR052162">
    <property type="entry name" value="Sensor_kinase/Photoreceptor"/>
</dbReference>
<comment type="caution">
    <text evidence="8">The sequence shown here is derived from an EMBL/GenBank/DDBJ whole genome shotgun (WGS) entry which is preliminary data.</text>
</comment>
<keyword evidence="5" id="KW-0418">Kinase</keyword>
<dbReference type="RefSeq" id="WP_305006946.1">
    <property type="nucleotide sequence ID" value="NZ_JAUQSY010000008.1"/>
</dbReference>
<dbReference type="InterPro" id="IPR013655">
    <property type="entry name" value="PAS_fold_3"/>
</dbReference>
<dbReference type="SMART" id="SM00091">
    <property type="entry name" value="PAS"/>
    <property type="match status" value="3"/>
</dbReference>
<dbReference type="Pfam" id="PF08448">
    <property type="entry name" value="PAS_4"/>
    <property type="match status" value="2"/>
</dbReference>
<dbReference type="EC" id="2.7.13.3" evidence="2"/>
<dbReference type="NCBIfam" id="TIGR00229">
    <property type="entry name" value="sensory_box"/>
    <property type="match status" value="1"/>
</dbReference>
<organism evidence="8 9">
    <name type="scientific">Hymenobacter aranciens</name>
    <dbReference type="NCBI Taxonomy" id="3063996"/>
    <lineage>
        <taxon>Bacteria</taxon>
        <taxon>Pseudomonadati</taxon>
        <taxon>Bacteroidota</taxon>
        <taxon>Cytophagia</taxon>
        <taxon>Cytophagales</taxon>
        <taxon>Hymenobacteraceae</taxon>
        <taxon>Hymenobacter</taxon>
    </lineage>
</organism>
<evidence type="ECO:0000259" key="6">
    <source>
        <dbReference type="PROSITE" id="PS50112"/>
    </source>
</evidence>
<dbReference type="PANTHER" id="PTHR43304">
    <property type="entry name" value="PHYTOCHROME-LIKE PROTEIN CPH1"/>
    <property type="match status" value="1"/>
</dbReference>
<reference evidence="8" key="1">
    <citation type="submission" date="2023-07" db="EMBL/GenBank/DDBJ databases">
        <authorList>
            <person name="Kim M.K."/>
        </authorList>
    </citation>
    <scope>NUCLEOTIDE SEQUENCE</scope>
    <source>
        <strain evidence="8">ASUV-10-1</strain>
    </source>
</reference>
<dbReference type="SMART" id="SM00086">
    <property type="entry name" value="PAC"/>
    <property type="match status" value="2"/>
</dbReference>
<dbReference type="PROSITE" id="PS50113">
    <property type="entry name" value="PAC"/>
    <property type="match status" value="1"/>
</dbReference>
<dbReference type="CDD" id="cd00130">
    <property type="entry name" value="PAS"/>
    <property type="match status" value="1"/>
</dbReference>
<evidence type="ECO:0000313" key="8">
    <source>
        <dbReference type="EMBL" id="MDO7875630.1"/>
    </source>
</evidence>
<dbReference type="PANTHER" id="PTHR43304:SF1">
    <property type="entry name" value="PAC DOMAIN-CONTAINING PROTEIN"/>
    <property type="match status" value="1"/>
</dbReference>